<proteinExistence type="predicted"/>
<keyword evidence="3" id="KW-1185">Reference proteome</keyword>
<sequence length="118" mass="13032">MWTSIAMPGRQHDTSRAHELGVTTALNWSAADLDLPAPANPGYESTGHGIKTPIKQPTGDSRLAIGDRTYDRLQRELRRQGEGGFAILVGRWETLRHTTTGPRRIGVIVAALYLTHFE</sequence>
<gene>
    <name evidence="2" type="ORF">H4W31_005377</name>
</gene>
<evidence type="ECO:0000313" key="2">
    <source>
        <dbReference type="EMBL" id="MBE1489739.1"/>
    </source>
</evidence>
<dbReference type="RefSeq" id="WP_264084083.1">
    <property type="nucleotide sequence ID" value="NZ_JADBEB010000001.1"/>
</dbReference>
<comment type="caution">
    <text evidence="2">The sequence shown here is derived from an EMBL/GenBank/DDBJ whole genome shotgun (WGS) entry which is preliminary data.</text>
</comment>
<evidence type="ECO:0008006" key="4">
    <source>
        <dbReference type="Google" id="ProtNLM"/>
    </source>
</evidence>
<evidence type="ECO:0000256" key="1">
    <source>
        <dbReference type="SAM" id="MobiDB-lite"/>
    </source>
</evidence>
<dbReference type="Proteomes" id="UP000649753">
    <property type="component" value="Unassembled WGS sequence"/>
</dbReference>
<feature type="region of interest" description="Disordered" evidence="1">
    <location>
        <begin position="37"/>
        <end position="62"/>
    </location>
</feature>
<organism evidence="2 3">
    <name type="scientific">Plantactinospora soyae</name>
    <dbReference type="NCBI Taxonomy" id="1544732"/>
    <lineage>
        <taxon>Bacteria</taxon>
        <taxon>Bacillati</taxon>
        <taxon>Actinomycetota</taxon>
        <taxon>Actinomycetes</taxon>
        <taxon>Micromonosporales</taxon>
        <taxon>Micromonosporaceae</taxon>
        <taxon>Plantactinospora</taxon>
    </lineage>
</organism>
<dbReference type="EMBL" id="JADBEB010000001">
    <property type="protein sequence ID" value="MBE1489739.1"/>
    <property type="molecule type" value="Genomic_DNA"/>
</dbReference>
<evidence type="ECO:0000313" key="3">
    <source>
        <dbReference type="Proteomes" id="UP000649753"/>
    </source>
</evidence>
<reference evidence="2" key="1">
    <citation type="submission" date="2020-10" db="EMBL/GenBank/DDBJ databases">
        <title>Sequencing the genomes of 1000 actinobacteria strains.</title>
        <authorList>
            <person name="Klenk H.-P."/>
        </authorList>
    </citation>
    <scope>NUCLEOTIDE SEQUENCE</scope>
    <source>
        <strain evidence="2">DSM 46832</strain>
    </source>
</reference>
<dbReference type="AlphaFoldDB" id="A0A927M8H3"/>
<protein>
    <recommendedName>
        <fullName evidence="4">DDE Tnp4 domain-containing protein</fullName>
    </recommendedName>
</protein>
<name>A0A927M8H3_9ACTN</name>
<accession>A0A927M8H3</accession>